<dbReference type="Pfam" id="PF09899">
    <property type="entry name" value="DUF2126"/>
    <property type="match status" value="1"/>
</dbReference>
<dbReference type="PANTHER" id="PTHR33490:SF1">
    <property type="entry name" value="SLL1233 PROTEIN"/>
    <property type="match status" value="1"/>
</dbReference>
<dbReference type="Pfam" id="PF08379">
    <property type="entry name" value="Bact_transglu_N"/>
    <property type="match status" value="1"/>
</dbReference>
<organism evidence="3 4">
    <name type="scientific">Ponticaulis profundi</name>
    <dbReference type="NCBI Taxonomy" id="2665222"/>
    <lineage>
        <taxon>Bacteria</taxon>
        <taxon>Pseudomonadati</taxon>
        <taxon>Pseudomonadota</taxon>
        <taxon>Alphaproteobacteria</taxon>
        <taxon>Hyphomonadales</taxon>
        <taxon>Hyphomonadaceae</taxon>
        <taxon>Ponticaulis</taxon>
    </lineage>
</organism>
<feature type="compositionally biased region" description="Polar residues" evidence="1">
    <location>
        <begin position="574"/>
        <end position="591"/>
    </location>
</feature>
<dbReference type="Pfam" id="PF01841">
    <property type="entry name" value="Transglut_core"/>
    <property type="match status" value="1"/>
</dbReference>
<protein>
    <submittedName>
        <fullName evidence="3">DUF2126 domain-containing protein</fullName>
    </submittedName>
</protein>
<dbReference type="Gene3D" id="3.10.620.30">
    <property type="match status" value="1"/>
</dbReference>
<dbReference type="EMBL" id="JBHSSW010000066">
    <property type="protein sequence ID" value="MFC6199908.1"/>
    <property type="molecule type" value="Genomic_DNA"/>
</dbReference>
<keyword evidence="4" id="KW-1185">Reference proteome</keyword>
<name>A0ABW1SF51_9PROT</name>
<proteinExistence type="predicted"/>
<evidence type="ECO:0000313" key="4">
    <source>
        <dbReference type="Proteomes" id="UP001596303"/>
    </source>
</evidence>
<reference evidence="4" key="1">
    <citation type="journal article" date="2019" name="Int. J. Syst. Evol. Microbiol.">
        <title>The Global Catalogue of Microorganisms (GCM) 10K type strain sequencing project: providing services to taxonomists for standard genome sequencing and annotation.</title>
        <authorList>
            <consortium name="The Broad Institute Genomics Platform"/>
            <consortium name="The Broad Institute Genome Sequencing Center for Infectious Disease"/>
            <person name="Wu L."/>
            <person name="Ma J."/>
        </authorList>
    </citation>
    <scope>NUCLEOTIDE SEQUENCE [LARGE SCALE GENOMIC DNA]</scope>
    <source>
        <strain evidence="4">CGMCC-1.15741</strain>
    </source>
</reference>
<gene>
    <name evidence="3" type="ORF">ACFQDM_17680</name>
</gene>
<dbReference type="RefSeq" id="WP_377381524.1">
    <property type="nucleotide sequence ID" value="NZ_JBHSSW010000066.1"/>
</dbReference>
<evidence type="ECO:0000313" key="3">
    <source>
        <dbReference type="EMBL" id="MFC6199908.1"/>
    </source>
</evidence>
<feature type="region of interest" description="Disordered" evidence="1">
    <location>
        <begin position="573"/>
        <end position="601"/>
    </location>
</feature>
<dbReference type="SUPFAM" id="SSF54001">
    <property type="entry name" value="Cysteine proteinases"/>
    <property type="match status" value="1"/>
</dbReference>
<sequence length="1113" mass="124669">MSIRIGLTHRTAYSYDRPVMMGPQVIRLRPAPHCRTPIVSYSQIVTPKEHFINWQQDPFGNYLARVVIPEKTKEFSVEIDVVADMIAINPFDFFLEESAQTAPFKYDADIKKDLRPYLKSYGAGERYKAFLEAARILWKGSKKDKLSTVDALVALNQMVESEIDYVIRMEPGVQDPEETLTLKKGSCRDSSWLLANIFRDLGVASRFVSGYLVQLTADMASISGPSGPEEDFTDLHAWVEVYVPGAGWIGLDPTSGLFASEGHIPLAATPVPSSAAPISGGLEPCEVEFDFEMKVERLIDPPRHSKPVTESQSKAIHIAGLQIDDILNEHDVRLTMGGEPTFVAEIDRDAPEWTVDAVGPTKRTYADNLIRRLKTRFAPNGLLTHGQGKWYPGEPLPRWAFALYWRNDGEPLWKNDSLIQQESAPAQNGPAEAEALAHAIADRLDLSIDCAQPIFEDPAEYIMGEAKLPINIEPTDPKLKKSEERRALARVFEQGIGKPKGFVIPVQANQARNARGRSFDWMSEIWRSRRDKLFLIPGDSPAGFRLPLQSLPELDPILYPGLIPIDPFDIQGPLPSSGSRGAVPKQQSETASPEMETVWTSKREPERDYIQAGIRTALSVEHRDGHLCVFLPPVYSAEAYIDLISAVEEASQMTGLPVRLEGYPPPRDPRISEIKVTPDPGVIEVNVHPTSNWEDLSHLTKTLYEEARRCGLDSSSFLINGRPTGSGGGAHLVVGGASPNDSPFLRRPDLLGSIIRYWQHHPALSYFFAGTFIGPTSQAPRIDEARHDQLYEMELALKQLPAQGQYAPPWLVDRVLRHLMVDVTGNTHRSEICIDKLYSPDGPTGRLGLVEFRSFEMPPHSEMNLAQQLLLRALIAWFWTTPYTAPLKPHGTDLNDKYMLPHILWRDLKAVIQEVSEGTGVVIDPSWFEAHFEFRFPWIGKVRYDGLTIELRHALEQWNVLGEEGAVGGTTRFVDSSMERIEVKVEGDLHHKQLLCNGVVVPLRFDELSGSQFSGVRYRTWLPASCLHPTIFPHGPLVFDLYDPRLGRSIGGCTYYPAHPGGRNFETRPVNALEAEGRRIAAFNPNGHTPGHFVPRYIHQDPRFPNTLDLRWS</sequence>
<dbReference type="Proteomes" id="UP001596303">
    <property type="component" value="Unassembled WGS sequence"/>
</dbReference>
<dbReference type="InterPro" id="IPR002931">
    <property type="entry name" value="Transglutaminase-like"/>
</dbReference>
<accession>A0ABW1SF51</accession>
<dbReference type="InterPro" id="IPR018667">
    <property type="entry name" value="DUF2126"/>
</dbReference>
<evidence type="ECO:0000259" key="2">
    <source>
        <dbReference type="SMART" id="SM00460"/>
    </source>
</evidence>
<evidence type="ECO:0000256" key="1">
    <source>
        <dbReference type="SAM" id="MobiDB-lite"/>
    </source>
</evidence>
<dbReference type="SMART" id="SM00460">
    <property type="entry name" value="TGc"/>
    <property type="match status" value="1"/>
</dbReference>
<dbReference type="InterPro" id="IPR038765">
    <property type="entry name" value="Papain-like_cys_pep_sf"/>
</dbReference>
<dbReference type="InterPro" id="IPR013589">
    <property type="entry name" value="Bac_transglu_N"/>
</dbReference>
<comment type="caution">
    <text evidence="3">The sequence shown here is derived from an EMBL/GenBank/DDBJ whole genome shotgun (WGS) entry which is preliminary data.</text>
</comment>
<feature type="domain" description="Transglutaminase-like" evidence="2">
    <location>
        <begin position="179"/>
        <end position="255"/>
    </location>
</feature>
<dbReference type="PANTHER" id="PTHR33490">
    <property type="entry name" value="BLR5614 PROTEIN-RELATED"/>
    <property type="match status" value="1"/>
</dbReference>